<dbReference type="Proteomes" id="UP000824250">
    <property type="component" value="Unassembled WGS sequence"/>
</dbReference>
<organism evidence="3 4">
    <name type="scientific">Candidatus Copromonas faecavium</name>
    <name type="common">nom. illeg.</name>
    <dbReference type="NCBI Taxonomy" id="2840740"/>
    <lineage>
        <taxon>Bacteria</taxon>
        <taxon>Bacillati</taxon>
        <taxon>Bacillota</taxon>
        <taxon>Clostridia</taxon>
        <taxon>Lachnospirales</taxon>
        <taxon>Lachnospiraceae</taxon>
        <taxon>Candidatus Copromonas (nom. illeg.)</taxon>
    </lineage>
</organism>
<protein>
    <submittedName>
        <fullName evidence="3">Amidohydrolase family protein</fullName>
    </submittedName>
</protein>
<dbReference type="SUPFAM" id="SSF51556">
    <property type="entry name" value="Metallo-dependent hydrolases"/>
    <property type="match status" value="1"/>
</dbReference>
<name>A0A9D1D4J8_9FIRM</name>
<dbReference type="AlphaFoldDB" id="A0A9D1D4J8"/>
<reference evidence="3" key="2">
    <citation type="journal article" date="2021" name="PeerJ">
        <title>Extensive microbial diversity within the chicken gut microbiome revealed by metagenomics and culture.</title>
        <authorList>
            <person name="Gilroy R."/>
            <person name="Ravi A."/>
            <person name="Getino M."/>
            <person name="Pursley I."/>
            <person name="Horton D.L."/>
            <person name="Alikhan N.F."/>
            <person name="Baker D."/>
            <person name="Gharbi K."/>
            <person name="Hall N."/>
            <person name="Watson M."/>
            <person name="Adriaenssens E.M."/>
            <person name="Foster-Nyarko E."/>
            <person name="Jarju S."/>
            <person name="Secka A."/>
            <person name="Antonio M."/>
            <person name="Oren A."/>
            <person name="Chaudhuri R.R."/>
            <person name="La Ragione R."/>
            <person name="Hildebrand F."/>
            <person name="Pallen M.J."/>
        </authorList>
    </citation>
    <scope>NUCLEOTIDE SEQUENCE</scope>
    <source>
        <strain evidence="3">CHK180-2868</strain>
    </source>
</reference>
<dbReference type="InterPro" id="IPR032466">
    <property type="entry name" value="Metal_Hydrolase"/>
</dbReference>
<dbReference type="GO" id="GO:0019748">
    <property type="term" value="P:secondary metabolic process"/>
    <property type="evidence" value="ECO:0007669"/>
    <property type="project" value="TreeGrafter"/>
</dbReference>
<gene>
    <name evidence="3" type="ORF">IAB28_02940</name>
</gene>
<evidence type="ECO:0000256" key="1">
    <source>
        <dbReference type="ARBA" id="ARBA00023239"/>
    </source>
</evidence>
<dbReference type="Pfam" id="PF04909">
    <property type="entry name" value="Amidohydro_2"/>
    <property type="match status" value="1"/>
</dbReference>
<comment type="caution">
    <text evidence="3">The sequence shown here is derived from an EMBL/GenBank/DDBJ whole genome shotgun (WGS) entry which is preliminary data.</text>
</comment>
<proteinExistence type="predicted"/>
<dbReference type="PANTHER" id="PTHR21240:SF28">
    <property type="entry name" value="ISO-OROTATE DECARBOXYLASE (EUROFUNG)"/>
    <property type="match status" value="1"/>
</dbReference>
<dbReference type="InterPro" id="IPR032465">
    <property type="entry name" value="ACMSD"/>
</dbReference>
<dbReference type="PANTHER" id="PTHR21240">
    <property type="entry name" value="2-AMINO-3-CARBOXYLMUCONATE-6-SEMIALDEHYDE DECARBOXYLASE"/>
    <property type="match status" value="1"/>
</dbReference>
<evidence type="ECO:0000313" key="4">
    <source>
        <dbReference type="Proteomes" id="UP000824250"/>
    </source>
</evidence>
<accession>A0A9D1D4J8</accession>
<dbReference type="CDD" id="cd01292">
    <property type="entry name" value="metallo-dependent_hydrolases"/>
    <property type="match status" value="1"/>
</dbReference>
<evidence type="ECO:0000259" key="2">
    <source>
        <dbReference type="Pfam" id="PF04909"/>
    </source>
</evidence>
<keyword evidence="1" id="KW-0456">Lyase</keyword>
<dbReference type="GO" id="GO:0016831">
    <property type="term" value="F:carboxy-lyase activity"/>
    <property type="evidence" value="ECO:0007669"/>
    <property type="project" value="InterPro"/>
</dbReference>
<dbReference type="GO" id="GO:0005737">
    <property type="term" value="C:cytoplasm"/>
    <property type="evidence" value="ECO:0007669"/>
    <property type="project" value="TreeGrafter"/>
</dbReference>
<reference evidence="3" key="1">
    <citation type="submission" date="2020-10" db="EMBL/GenBank/DDBJ databases">
        <authorList>
            <person name="Gilroy R."/>
        </authorList>
    </citation>
    <scope>NUCLEOTIDE SEQUENCE</scope>
    <source>
        <strain evidence="3">CHK180-2868</strain>
    </source>
</reference>
<dbReference type="EMBL" id="DVGC01000014">
    <property type="protein sequence ID" value="HIR04905.1"/>
    <property type="molecule type" value="Genomic_DNA"/>
</dbReference>
<dbReference type="InterPro" id="IPR006680">
    <property type="entry name" value="Amidohydro-rel"/>
</dbReference>
<dbReference type="GO" id="GO:0016787">
    <property type="term" value="F:hydrolase activity"/>
    <property type="evidence" value="ECO:0007669"/>
    <property type="project" value="InterPro"/>
</dbReference>
<evidence type="ECO:0000313" key="3">
    <source>
        <dbReference type="EMBL" id="HIR04905.1"/>
    </source>
</evidence>
<feature type="domain" description="Amidohydrolase-related" evidence="2">
    <location>
        <begin position="7"/>
        <end position="265"/>
    </location>
</feature>
<sequence length="278" mass="31494">MKNQLIIDIHTHIYPVALARRAMKVSGRENDDVSKLPIKENLLARMQEENVALSVNLPVVTKPANQTDVNRFAREVMRPNLLSFGGLHPDCEHVLEEIEKLKDMGLAGIKLHPPFQQVDLTDKKYAEMWKHINHLGFPVLIHCGSARQERPYDLYPSGVEKLIRYLPDVPVILAHMGGRSMEAREGESLTNLPENVFIDTAMSAERQELADFERLAAEFGPDRVLYGSDFPYGTQKAAIDYIRSSSFSESEKELMLGGNALKILGKKIEDFSFRGFRF</sequence>
<dbReference type="Gene3D" id="3.20.20.140">
    <property type="entry name" value="Metal-dependent hydrolases"/>
    <property type="match status" value="1"/>
</dbReference>